<feature type="compositionally biased region" description="Basic and acidic residues" evidence="5">
    <location>
        <begin position="369"/>
        <end position="380"/>
    </location>
</feature>
<evidence type="ECO:0000313" key="8">
    <source>
        <dbReference type="Proteomes" id="UP000694843"/>
    </source>
</evidence>
<evidence type="ECO:0000256" key="5">
    <source>
        <dbReference type="SAM" id="MobiDB-lite"/>
    </source>
</evidence>
<evidence type="ECO:0000256" key="4">
    <source>
        <dbReference type="SAM" id="Coils"/>
    </source>
</evidence>
<feature type="coiled-coil region" evidence="4">
    <location>
        <begin position="895"/>
        <end position="922"/>
    </location>
</feature>
<dbReference type="OrthoDB" id="7326421at2759"/>
<feature type="domain" description="Gem-associated protein 5 second beta-propeller" evidence="7">
    <location>
        <begin position="454"/>
        <end position="788"/>
    </location>
</feature>
<dbReference type="GO" id="GO:0005634">
    <property type="term" value="C:nucleus"/>
    <property type="evidence" value="ECO:0007669"/>
    <property type="project" value="TreeGrafter"/>
</dbReference>
<dbReference type="InterPro" id="IPR056424">
    <property type="entry name" value="Beta-prop_GEMI5_2nd"/>
</dbReference>
<feature type="repeat" description="WD" evidence="3">
    <location>
        <begin position="721"/>
        <end position="763"/>
    </location>
</feature>
<dbReference type="Gene3D" id="2.130.10.10">
    <property type="entry name" value="YVTN repeat-like/Quinoprotein amine dehydrogenase"/>
    <property type="match status" value="2"/>
</dbReference>
<dbReference type="InterPro" id="IPR001680">
    <property type="entry name" value="WD40_rpt"/>
</dbReference>
<dbReference type="InterPro" id="IPR052640">
    <property type="entry name" value="Gemin-5"/>
</dbReference>
<dbReference type="PANTHER" id="PTHR46362:SF1">
    <property type="entry name" value="GEM-ASSOCIATED PROTEIN 5"/>
    <property type="match status" value="1"/>
</dbReference>
<feature type="compositionally biased region" description="Polar residues" evidence="5">
    <location>
        <begin position="821"/>
        <end position="837"/>
    </location>
</feature>
<feature type="region of interest" description="Disordered" evidence="5">
    <location>
        <begin position="819"/>
        <end position="849"/>
    </location>
</feature>
<dbReference type="GeneID" id="108681633"/>
<evidence type="ECO:0000256" key="1">
    <source>
        <dbReference type="ARBA" id="ARBA00022574"/>
    </source>
</evidence>
<dbReference type="InterPro" id="IPR011047">
    <property type="entry name" value="Quinoprotein_ADH-like_sf"/>
</dbReference>
<evidence type="ECO:0000256" key="2">
    <source>
        <dbReference type="ARBA" id="ARBA00022737"/>
    </source>
</evidence>
<feature type="compositionally biased region" description="Polar residues" evidence="5">
    <location>
        <begin position="1236"/>
        <end position="1250"/>
    </location>
</feature>
<sequence>MSEIKITAFEATQSCQIGSPFLPPAPNWFSSGSADCRPQDRLLVTGAFKSIVLYRIPEGPGAPQVLKSIYHAGAKVLQVRLFPDAHHARHGSSLLVTTDQHHVTLYNADTGAATIQHAEHVDGGVNGICFSVSTSGEVLAVSVGGNGRLVLWNVDTNITKTMFLNPSVRPNLLVNPQSDVTLTLVEVVPDADHTVIVAAQKIMVVVDVKSCQVLYQLKGHEQAIYTIRWWTPPHPSVKTPFTEPHACAGDSESNLNDTKRQLETASGPYFASSDHGRNILLWNVASRRFVCRTQVAPSDTFKKPKGAVGRSFRPPIQHVALAWYGNRLLANTAAGVIISIPLSENASTSCVSVTQDSLTVTNAPASDRSNSRDWRSDSKTNSEASAASVNNEELRPGIIHREHTRVLFNLNVIGSILVSCGQDRNLVGYCLDTNKVHFSLPTLGGAVHSLMFDPRDSSWLAMGLHEDSIKLINLNSSPPLRSKAISGGIKGKVLSLSWHPKEDGFLLYGTSDGQVGIANVNSGKVTAFAFFHQRPAYKVEWAPAVLPQRFPEYAKSWCAFSVGDREIVMRNTSSPMADPVKLTVICPNLPDYITEFSFSPDHKFLAIGCQNGRVSIVRSSDLIELVKIVVVRKTIQHLLWKPVMSANATDAKTHYYLAMASSESKICLLDLTNTLPEQNAKYDQFHLVSEAARNETEEISEGKPDLPAWEPLIMPTCTRELCGHASRVVWLCFSKHNPNLLASASYDHTCQIWDTSSGEQVGNYRGHLCRLYRVEFSPTEADLLYSFGEENSIHQWRYTDLIDKSPPGKIMKLRDAKPKIASSNIQEPQPGPATTNAAKPRPAKNNELAPASGFASKRVASHKSLFPLLHHASCYKRGFILMSIMCMHEQKKLEAAHKKQENVNIEDLLEAAEEEAAVAESSSAVLGSAVAHYPAVLEAVGAAVMEAEDELPRVEDIKTFVDFYGSADQTASFLDQQIASHMEANNLAVAAPLHLWRGTSEALVRQAISSKSLTADIVVQALHASRQLGETACEAFSQQLVAAGDIVTASSYLIMANKVTEAIELLQQRKLYREALVLAKTRRPGNLALQESIAVNFAKNCMAEGQYDIAAILQESLGDTEAAASCLSRRGDLASLVVAGLLYHRLGSPMADATLLEALRTSGSKGQLDQVLDTVLAAAPQFKFFSLIAATVREYSHLLSTVAARGASSALMSTKPLASSLAPAETVDASLDTKSRSQVAPTARETQAASVDSFFGNEESKVPTAVEESAEQSKEFAAGGLNVGSVGTQELEGETQEYLRADINRLSGVGELLASLKAPKVPYAHKIFFAHNQSGAESEESLLERILRVWLAQFSGSELTELHAALCSTLNVSLKPSSLKQYQFLLGIEVSKLLLRLSGHSSLTTADNSTDASSSPDIEAAAAALQSTLQLAIDWDRFDQIYEISHILLPKGIETPPTLLSPLLGSGVDGEAHPSYSLLCKLNTLTEYVQTTRQLYTPFKSCDSKTPDALDSDTNAGKRNRTATDDGAVTDDGAATDDRADDEFVVYWHKGSHTNAVMNYAPL</sequence>
<keyword evidence="8" id="KW-1185">Reference proteome</keyword>
<dbReference type="SUPFAM" id="SSF101908">
    <property type="entry name" value="Putative isomerase YbhE"/>
    <property type="match status" value="1"/>
</dbReference>
<dbReference type="InterPro" id="IPR056421">
    <property type="entry name" value="TPR_GEMI5"/>
</dbReference>
<dbReference type="KEGG" id="hazt:108681633"/>
<evidence type="ECO:0000259" key="7">
    <source>
        <dbReference type="Pfam" id="PF23775"/>
    </source>
</evidence>
<dbReference type="GO" id="GO:0032797">
    <property type="term" value="C:SMN complex"/>
    <property type="evidence" value="ECO:0007669"/>
    <property type="project" value="TreeGrafter"/>
</dbReference>
<dbReference type="Proteomes" id="UP000694843">
    <property type="component" value="Unplaced"/>
</dbReference>
<dbReference type="Pfam" id="PF23774">
    <property type="entry name" value="TPR_GEMI5"/>
    <property type="match status" value="1"/>
</dbReference>
<dbReference type="RefSeq" id="XP_018026174.2">
    <property type="nucleotide sequence ID" value="XM_018170685.2"/>
</dbReference>
<dbReference type="OMA" id="YWFNRND"/>
<reference evidence="9" key="1">
    <citation type="submission" date="2025-08" db="UniProtKB">
        <authorList>
            <consortium name="RefSeq"/>
        </authorList>
    </citation>
    <scope>IDENTIFICATION</scope>
    <source>
        <tissue evidence="9">Whole organism</tissue>
    </source>
</reference>
<feature type="region of interest" description="Disordered" evidence="5">
    <location>
        <begin position="1503"/>
        <end position="1535"/>
    </location>
</feature>
<accession>A0A8B7PJ26</accession>
<dbReference type="PANTHER" id="PTHR46362">
    <property type="entry name" value="GEM-ASSOCIATED PROTEIN 5"/>
    <property type="match status" value="1"/>
</dbReference>
<feature type="domain" description="Gem-associated protein 5 TPR" evidence="6">
    <location>
        <begin position="962"/>
        <end position="1161"/>
    </location>
</feature>
<feature type="region of interest" description="Disordered" evidence="5">
    <location>
        <begin position="1223"/>
        <end position="1254"/>
    </location>
</feature>
<keyword evidence="4" id="KW-0175">Coiled coil</keyword>
<dbReference type="PROSITE" id="PS50082">
    <property type="entry name" value="WD_REPEATS_2"/>
    <property type="match status" value="1"/>
</dbReference>
<keyword evidence="2" id="KW-0677">Repeat</keyword>
<evidence type="ECO:0000313" key="9">
    <source>
        <dbReference type="RefSeq" id="XP_018026174.2"/>
    </source>
</evidence>
<keyword evidence="1 3" id="KW-0853">WD repeat</keyword>
<dbReference type="InterPro" id="IPR015943">
    <property type="entry name" value="WD40/YVTN_repeat-like_dom_sf"/>
</dbReference>
<feature type="compositionally biased region" description="Polar residues" evidence="5">
    <location>
        <begin position="381"/>
        <end position="390"/>
    </location>
</feature>
<dbReference type="SUPFAM" id="SSF50998">
    <property type="entry name" value="Quinoprotein alcohol dehydrogenase-like"/>
    <property type="match status" value="1"/>
</dbReference>
<protein>
    <submittedName>
        <fullName evidence="9">Gem-associated protein 5</fullName>
    </submittedName>
</protein>
<organism evidence="8 9">
    <name type="scientific">Hyalella azteca</name>
    <name type="common">Amphipod</name>
    <dbReference type="NCBI Taxonomy" id="294128"/>
    <lineage>
        <taxon>Eukaryota</taxon>
        <taxon>Metazoa</taxon>
        <taxon>Ecdysozoa</taxon>
        <taxon>Arthropoda</taxon>
        <taxon>Crustacea</taxon>
        <taxon>Multicrustacea</taxon>
        <taxon>Malacostraca</taxon>
        <taxon>Eumalacostraca</taxon>
        <taxon>Peracarida</taxon>
        <taxon>Amphipoda</taxon>
        <taxon>Senticaudata</taxon>
        <taxon>Talitrida</taxon>
        <taxon>Talitroidea</taxon>
        <taxon>Hyalellidae</taxon>
        <taxon>Hyalella</taxon>
    </lineage>
</organism>
<gene>
    <name evidence="9" type="primary">LOC108681633</name>
</gene>
<feature type="region of interest" description="Disordered" evidence="5">
    <location>
        <begin position="361"/>
        <end position="390"/>
    </location>
</feature>
<dbReference type="GO" id="GO:0003730">
    <property type="term" value="F:mRNA 3'-UTR binding"/>
    <property type="evidence" value="ECO:0007669"/>
    <property type="project" value="TreeGrafter"/>
</dbReference>
<evidence type="ECO:0000256" key="3">
    <source>
        <dbReference type="PROSITE-ProRule" id="PRU00221"/>
    </source>
</evidence>
<name>A0A8B7PJ26_HYAAZ</name>
<dbReference type="InterPro" id="IPR019775">
    <property type="entry name" value="WD40_repeat_CS"/>
</dbReference>
<dbReference type="SMART" id="SM00320">
    <property type="entry name" value="WD40"/>
    <property type="match status" value="8"/>
</dbReference>
<proteinExistence type="predicted"/>
<dbReference type="GO" id="GO:0000387">
    <property type="term" value="P:spliceosomal snRNP assembly"/>
    <property type="evidence" value="ECO:0007669"/>
    <property type="project" value="TreeGrafter"/>
</dbReference>
<dbReference type="PROSITE" id="PS00678">
    <property type="entry name" value="WD_REPEATS_1"/>
    <property type="match status" value="1"/>
</dbReference>
<evidence type="ECO:0000259" key="6">
    <source>
        <dbReference type="Pfam" id="PF23774"/>
    </source>
</evidence>
<dbReference type="Pfam" id="PF23775">
    <property type="entry name" value="Beta-prop_RIG_2nd"/>
    <property type="match status" value="1"/>
</dbReference>
<dbReference type="PROSITE" id="PS50294">
    <property type="entry name" value="WD_REPEATS_REGION"/>
    <property type="match status" value="1"/>
</dbReference>